<keyword evidence="3" id="KW-1185">Reference proteome</keyword>
<feature type="compositionally biased region" description="Low complexity" evidence="1">
    <location>
        <begin position="10"/>
        <end position="25"/>
    </location>
</feature>
<evidence type="ECO:0000256" key="1">
    <source>
        <dbReference type="SAM" id="MobiDB-lite"/>
    </source>
</evidence>
<name>A0A8H6NK89_9PEZI</name>
<dbReference type="Proteomes" id="UP000654918">
    <property type="component" value="Unassembled WGS sequence"/>
</dbReference>
<feature type="region of interest" description="Disordered" evidence="1">
    <location>
        <begin position="1"/>
        <end position="83"/>
    </location>
</feature>
<feature type="compositionally biased region" description="Basic and acidic residues" evidence="1">
    <location>
        <begin position="63"/>
        <end position="73"/>
    </location>
</feature>
<reference evidence="2" key="1">
    <citation type="journal article" date="2020" name="Phytopathology">
        <title>Genome Sequence Resources of Colletotrichum truncatum, C. plurivorum, C. musicola, and C. sojae: Four Species Pathogenic to Soybean (Glycine max).</title>
        <authorList>
            <person name="Rogerio F."/>
            <person name="Boufleur T.R."/>
            <person name="Ciampi-Guillardi M."/>
            <person name="Sukno S.A."/>
            <person name="Thon M.R."/>
            <person name="Massola Junior N.S."/>
            <person name="Baroncelli R."/>
        </authorList>
    </citation>
    <scope>NUCLEOTIDE SEQUENCE</scope>
    <source>
        <strain evidence="2">LFN00145</strain>
    </source>
</reference>
<feature type="compositionally biased region" description="Polar residues" evidence="1">
    <location>
        <begin position="35"/>
        <end position="46"/>
    </location>
</feature>
<dbReference type="EMBL" id="WIGO01000038">
    <property type="protein sequence ID" value="KAF6835670.1"/>
    <property type="molecule type" value="Genomic_DNA"/>
</dbReference>
<accession>A0A8H6NK89</accession>
<proteinExistence type="predicted"/>
<dbReference type="AlphaFoldDB" id="A0A8H6NK89"/>
<sequence length="112" mass="11990">MATHSSPDISGNGTPSPPSGSSSTSVAGEVHYNTDIRSSNESTQQPDDFPDTGPITDYAIIPADDRESPEETRGSLSADSRATVEVHLDETEKSSLLYQPLDKLATLKQWTP</sequence>
<evidence type="ECO:0000313" key="2">
    <source>
        <dbReference type="EMBL" id="KAF6835670.1"/>
    </source>
</evidence>
<organism evidence="2 3">
    <name type="scientific">Colletotrichum plurivorum</name>
    <dbReference type="NCBI Taxonomy" id="2175906"/>
    <lineage>
        <taxon>Eukaryota</taxon>
        <taxon>Fungi</taxon>
        <taxon>Dikarya</taxon>
        <taxon>Ascomycota</taxon>
        <taxon>Pezizomycotina</taxon>
        <taxon>Sordariomycetes</taxon>
        <taxon>Hypocreomycetidae</taxon>
        <taxon>Glomerellales</taxon>
        <taxon>Glomerellaceae</taxon>
        <taxon>Colletotrichum</taxon>
        <taxon>Colletotrichum orchidearum species complex</taxon>
    </lineage>
</organism>
<evidence type="ECO:0000313" key="3">
    <source>
        <dbReference type="Proteomes" id="UP000654918"/>
    </source>
</evidence>
<gene>
    <name evidence="2" type="ORF">CPLU01_04140</name>
</gene>
<comment type="caution">
    <text evidence="2">The sequence shown here is derived from an EMBL/GenBank/DDBJ whole genome shotgun (WGS) entry which is preliminary data.</text>
</comment>
<protein>
    <submittedName>
        <fullName evidence="2">Uncharacterized protein</fullName>
    </submittedName>
</protein>